<dbReference type="EMBL" id="ML143439">
    <property type="protein sequence ID" value="TBU26879.1"/>
    <property type="molecule type" value="Genomic_DNA"/>
</dbReference>
<sequence length="244" mass="27362">MDDVFTLLLMNAIHYYENPEPLCDFLWRISFVKHIALGIDPTATRVSPGSANFLKMTAIAEDTTRDLPYHPGSLPPGYNLPDGSQFKYIREMFAESIGNRDWPCYKLEVMYNGKIHHFLVGKPCFLARGLAGRGTCGYVALDIANDRLVWLKDTWRTSYLFADREGDILQPLNEAGIDNIPTLVSHGDVPHQVTIASNWTNSQGLASAHSPRRPAWFSQSSHALDSMPTPNARKRKREGEEDGA</sequence>
<dbReference type="Proteomes" id="UP000292957">
    <property type="component" value="Unassembled WGS sequence"/>
</dbReference>
<evidence type="ECO:0000259" key="2">
    <source>
        <dbReference type="Pfam" id="PF17667"/>
    </source>
</evidence>
<name>A0A4Q9MHL3_9APHY</name>
<dbReference type="Pfam" id="PF17667">
    <property type="entry name" value="Pkinase_fungal"/>
    <property type="match status" value="1"/>
</dbReference>
<accession>A0A4Q9MHL3</accession>
<protein>
    <recommendedName>
        <fullName evidence="2">Fungal-type protein kinase domain-containing protein</fullName>
    </recommendedName>
</protein>
<feature type="domain" description="Fungal-type protein kinase" evidence="2">
    <location>
        <begin position="113"/>
        <end position="204"/>
    </location>
</feature>
<reference evidence="3" key="1">
    <citation type="submission" date="2019-01" db="EMBL/GenBank/DDBJ databases">
        <title>Draft genome sequences of three monokaryotic isolates of the white-rot basidiomycete fungus Dichomitus squalens.</title>
        <authorList>
            <consortium name="DOE Joint Genome Institute"/>
            <person name="Lopez S.C."/>
            <person name="Andreopoulos B."/>
            <person name="Pangilinan J."/>
            <person name="Lipzen A."/>
            <person name="Riley R."/>
            <person name="Ahrendt S."/>
            <person name="Ng V."/>
            <person name="Barry K."/>
            <person name="Daum C."/>
            <person name="Grigoriev I.V."/>
            <person name="Hilden K.S."/>
            <person name="Makela M.R."/>
            <person name="de Vries R.P."/>
        </authorList>
    </citation>
    <scope>NUCLEOTIDE SEQUENCE [LARGE SCALE GENOMIC DNA]</scope>
    <source>
        <strain evidence="3">OM18370.1</strain>
    </source>
</reference>
<proteinExistence type="predicted"/>
<organism evidence="3">
    <name type="scientific">Dichomitus squalens</name>
    <dbReference type="NCBI Taxonomy" id="114155"/>
    <lineage>
        <taxon>Eukaryota</taxon>
        <taxon>Fungi</taxon>
        <taxon>Dikarya</taxon>
        <taxon>Basidiomycota</taxon>
        <taxon>Agaricomycotina</taxon>
        <taxon>Agaricomycetes</taxon>
        <taxon>Polyporales</taxon>
        <taxon>Polyporaceae</taxon>
        <taxon>Dichomitus</taxon>
    </lineage>
</organism>
<gene>
    <name evidence="3" type="ORF">BD311DRAFT_846687</name>
</gene>
<dbReference type="InterPro" id="IPR040976">
    <property type="entry name" value="Pkinase_fungal"/>
</dbReference>
<evidence type="ECO:0000313" key="3">
    <source>
        <dbReference type="EMBL" id="TBU26879.1"/>
    </source>
</evidence>
<dbReference type="OrthoDB" id="2755487at2759"/>
<feature type="region of interest" description="Disordered" evidence="1">
    <location>
        <begin position="217"/>
        <end position="244"/>
    </location>
</feature>
<evidence type="ECO:0000256" key="1">
    <source>
        <dbReference type="SAM" id="MobiDB-lite"/>
    </source>
</evidence>
<dbReference type="AlphaFoldDB" id="A0A4Q9MHL3"/>